<keyword evidence="2" id="KW-0472">Membrane</keyword>
<evidence type="ECO:0000313" key="4">
    <source>
        <dbReference type="Proteomes" id="UP000009888"/>
    </source>
</evidence>
<feature type="compositionally biased region" description="Acidic residues" evidence="1">
    <location>
        <begin position="51"/>
        <end position="65"/>
    </location>
</feature>
<feature type="compositionally biased region" description="Basic and acidic residues" evidence="1">
    <location>
        <begin position="27"/>
        <end position="37"/>
    </location>
</feature>
<proteinExistence type="predicted"/>
<dbReference type="PATRIC" id="fig|883066.3.peg.647"/>
<feature type="region of interest" description="Disordered" evidence="1">
    <location>
        <begin position="249"/>
        <end position="268"/>
    </location>
</feature>
<feature type="transmembrane region" description="Helical" evidence="2">
    <location>
        <begin position="275"/>
        <end position="296"/>
    </location>
</feature>
<dbReference type="RefSeq" id="WP_007000838.1">
    <property type="nucleotide sequence ID" value="NZ_JH992955.1"/>
</dbReference>
<feature type="region of interest" description="Disordered" evidence="1">
    <location>
        <begin position="308"/>
        <end position="339"/>
    </location>
</feature>
<dbReference type="AlphaFoldDB" id="K9F341"/>
<evidence type="ECO:0000256" key="1">
    <source>
        <dbReference type="SAM" id="MobiDB-lite"/>
    </source>
</evidence>
<reference evidence="3 4" key="1">
    <citation type="submission" date="2012-09" db="EMBL/GenBank/DDBJ databases">
        <title>The Genome Sequence of Actinobaculum massiliae ACS-171-V-COL2.</title>
        <authorList>
            <consortium name="The Broad Institute Genome Sequencing Platform"/>
            <person name="Earl A."/>
            <person name="Ward D."/>
            <person name="Feldgarden M."/>
            <person name="Gevers D."/>
            <person name="Saerens B."/>
            <person name="Vaneechoutte M."/>
            <person name="Walker B."/>
            <person name="Young S.K."/>
            <person name="Zeng Q."/>
            <person name="Gargeya S."/>
            <person name="Fitzgerald M."/>
            <person name="Haas B."/>
            <person name="Abouelleil A."/>
            <person name="Alvarado L."/>
            <person name="Arachchi H.M."/>
            <person name="Berlin A."/>
            <person name="Chapman S.B."/>
            <person name="Goldberg J."/>
            <person name="Griggs A."/>
            <person name="Gujja S."/>
            <person name="Hansen M."/>
            <person name="Howarth C."/>
            <person name="Imamovic A."/>
            <person name="Larimer J."/>
            <person name="McCowen C."/>
            <person name="Montmayeur A."/>
            <person name="Murphy C."/>
            <person name="Neiman D."/>
            <person name="Pearson M."/>
            <person name="Priest M."/>
            <person name="Roberts A."/>
            <person name="Saif S."/>
            <person name="Shea T."/>
            <person name="Sisk P."/>
            <person name="Sykes S."/>
            <person name="Wortman J."/>
            <person name="Nusbaum C."/>
            <person name="Birren B."/>
        </authorList>
    </citation>
    <scope>NUCLEOTIDE SEQUENCE [LARGE SCALE GENOMIC DNA]</scope>
    <source>
        <strain evidence="4">ACS-171-V-Col2</strain>
    </source>
</reference>
<dbReference type="Proteomes" id="UP000009888">
    <property type="component" value="Unassembled WGS sequence"/>
</dbReference>
<evidence type="ECO:0000256" key="2">
    <source>
        <dbReference type="SAM" id="Phobius"/>
    </source>
</evidence>
<evidence type="ECO:0000313" key="3">
    <source>
        <dbReference type="EMBL" id="EKU95845.1"/>
    </source>
</evidence>
<feature type="compositionally biased region" description="Basic and acidic residues" evidence="1">
    <location>
        <begin position="1"/>
        <end position="16"/>
    </location>
</feature>
<dbReference type="eggNOG" id="ENOG5031VCF">
    <property type="taxonomic scope" value="Bacteria"/>
</dbReference>
<feature type="compositionally biased region" description="Polar residues" evidence="1">
    <location>
        <begin position="137"/>
        <end position="150"/>
    </location>
</feature>
<feature type="compositionally biased region" description="Gly residues" evidence="1">
    <location>
        <begin position="255"/>
        <end position="264"/>
    </location>
</feature>
<keyword evidence="2" id="KW-1133">Transmembrane helix</keyword>
<name>K9F341_9ACTO</name>
<gene>
    <name evidence="3" type="ORF">HMPREF9233_00632</name>
</gene>
<keyword evidence="2" id="KW-0812">Transmembrane</keyword>
<protein>
    <submittedName>
        <fullName evidence="3">Uncharacterized protein</fullName>
    </submittedName>
</protein>
<sequence length="545" mass="57579">MSDETPKSPREEDHPGGENAALGQGAESEREAEREAGDECEAESQQANEPEQTETETTPEAEPAAEVDPVPEPAAELDSDLTQTLDVAEINRRIQERADLTLNRAGNAPESDADSARAEDFDSVENFDGVEHFDSTEAPSDSAPTEQTSFDPLISEGVSEQPGYGQLSERPAYGQHAYGQPAPNEAAPTQAFAPQSAPNPAGFGYGGQFGWEPAAASGNIPSQPYEYQQPGQTQQGAYVRSYDSRNNTFEEQLYGPGGFPGGRGSAPTAQQSRRWPMYFLAFSIVILLVAVAAVFFTQFFHNGRNAAAGGNSGDAPATTAPAGQPSEAPSPSASADGSDLDQLRATVRGLPGKSTCDASSDANTLLAYATAADSAGALSREISGIETALTELSSSCNAQYTVDMTEALTGGNAPAEVTSLASSRDWWHLKRPAGAGAIDVTEFTTPANNIRCRFGEDNVSCSIYAYDYPSPPGCEGHTATYHVEHAGEVTADCDSELSVANQVDYDQVVSHNNFACSASQYGGVTCWSELSGHGFTLKRSAEDRF</sequence>
<dbReference type="HOGENOM" id="CLU_499355_0_0_11"/>
<feature type="compositionally biased region" description="Polar residues" evidence="1">
    <location>
        <begin position="219"/>
        <end position="236"/>
    </location>
</feature>
<comment type="caution">
    <text evidence="3">The sequence shown here is derived from an EMBL/GenBank/DDBJ whole genome shotgun (WGS) entry which is preliminary data.</text>
</comment>
<feature type="region of interest" description="Disordered" evidence="1">
    <location>
        <begin position="97"/>
        <end position="237"/>
    </location>
</feature>
<keyword evidence="4" id="KW-1185">Reference proteome</keyword>
<feature type="compositionally biased region" description="Low complexity" evidence="1">
    <location>
        <begin position="308"/>
        <end position="337"/>
    </location>
</feature>
<dbReference type="STRING" id="202789.GCA_001457435_01500"/>
<accession>K9F341</accession>
<feature type="compositionally biased region" description="Low complexity" evidence="1">
    <location>
        <begin position="66"/>
        <end position="76"/>
    </location>
</feature>
<feature type="region of interest" description="Disordered" evidence="1">
    <location>
        <begin position="1"/>
        <end position="84"/>
    </location>
</feature>
<dbReference type="EMBL" id="AGWL01000002">
    <property type="protein sequence ID" value="EKU95845.1"/>
    <property type="molecule type" value="Genomic_DNA"/>
</dbReference>
<organism evidence="3 4">
    <name type="scientific">Actinobaculum massiliense ACS-171-V-Col2</name>
    <dbReference type="NCBI Taxonomy" id="883066"/>
    <lineage>
        <taxon>Bacteria</taxon>
        <taxon>Bacillati</taxon>
        <taxon>Actinomycetota</taxon>
        <taxon>Actinomycetes</taxon>
        <taxon>Actinomycetales</taxon>
        <taxon>Actinomycetaceae</taxon>
        <taxon>Actinobaculum</taxon>
    </lineage>
</organism>